<evidence type="ECO:0000313" key="2">
    <source>
        <dbReference type="EMBL" id="CEK89716.1"/>
    </source>
</evidence>
<gene>
    <name evidence="2" type="primary">ORF172523</name>
</gene>
<sequence>YHLSTNIKPPEINKHFIPFLLAIVGKADIDNGNVRIALINYARKARTVFNLDKFTTSQQIVKKFSEIKSNERSRRSSGGSALNEVRTKIFTKAGGDRNNIPNVILLITDAKSTDDKEDFLKESQILKSSGVKIVAVGIESADTKEL</sequence>
<organism evidence="2">
    <name type="scientific">Arion vulgaris</name>
    <dbReference type="NCBI Taxonomy" id="1028688"/>
    <lineage>
        <taxon>Eukaryota</taxon>
        <taxon>Metazoa</taxon>
        <taxon>Spiralia</taxon>
        <taxon>Lophotrochozoa</taxon>
        <taxon>Mollusca</taxon>
        <taxon>Gastropoda</taxon>
        <taxon>Heterobranchia</taxon>
        <taxon>Euthyneura</taxon>
        <taxon>Panpulmonata</taxon>
        <taxon>Eupulmonata</taxon>
        <taxon>Stylommatophora</taxon>
        <taxon>Helicina</taxon>
        <taxon>Arionoidea</taxon>
        <taxon>Arionidae</taxon>
        <taxon>Arion</taxon>
    </lineage>
</organism>
<name>A0A0B7BBP2_9EUPU</name>
<dbReference type="Gene3D" id="3.40.50.410">
    <property type="entry name" value="von Willebrand factor, type A domain"/>
    <property type="match status" value="1"/>
</dbReference>
<dbReference type="EMBL" id="HACG01042851">
    <property type="protein sequence ID" value="CEK89716.1"/>
    <property type="molecule type" value="Transcribed_RNA"/>
</dbReference>
<dbReference type="PROSITE" id="PS50234">
    <property type="entry name" value="VWFA"/>
    <property type="match status" value="1"/>
</dbReference>
<dbReference type="InterPro" id="IPR002035">
    <property type="entry name" value="VWF_A"/>
</dbReference>
<dbReference type="SMART" id="SM00327">
    <property type="entry name" value="VWA"/>
    <property type="match status" value="1"/>
</dbReference>
<dbReference type="PANTHER" id="PTHR24020:SF84">
    <property type="entry name" value="VWFA DOMAIN-CONTAINING PROTEIN"/>
    <property type="match status" value="1"/>
</dbReference>
<feature type="non-terminal residue" evidence="2">
    <location>
        <position position="1"/>
    </location>
</feature>
<feature type="domain" description="VWFA" evidence="1">
    <location>
        <begin position="1"/>
        <end position="146"/>
    </location>
</feature>
<accession>A0A0B7BBP2</accession>
<dbReference type="PANTHER" id="PTHR24020">
    <property type="entry name" value="COLLAGEN ALPHA"/>
    <property type="match status" value="1"/>
</dbReference>
<protein>
    <recommendedName>
        <fullName evidence="1">VWFA domain-containing protein</fullName>
    </recommendedName>
</protein>
<proteinExistence type="predicted"/>
<reference evidence="2" key="1">
    <citation type="submission" date="2014-12" db="EMBL/GenBank/DDBJ databases">
        <title>Insight into the proteome of Arion vulgaris.</title>
        <authorList>
            <person name="Aradska J."/>
            <person name="Bulat T."/>
            <person name="Smidak R."/>
            <person name="Sarate P."/>
            <person name="Gangsoo J."/>
            <person name="Sialana F."/>
            <person name="Bilban M."/>
            <person name="Lubec G."/>
        </authorList>
    </citation>
    <scope>NUCLEOTIDE SEQUENCE</scope>
    <source>
        <tissue evidence="2">Skin</tissue>
    </source>
</reference>
<dbReference type="AlphaFoldDB" id="A0A0B7BBP2"/>
<dbReference type="InterPro" id="IPR050525">
    <property type="entry name" value="ECM_Assembly_Org"/>
</dbReference>
<dbReference type="InterPro" id="IPR036465">
    <property type="entry name" value="vWFA_dom_sf"/>
</dbReference>
<dbReference type="Pfam" id="PF00092">
    <property type="entry name" value="VWA"/>
    <property type="match status" value="1"/>
</dbReference>
<dbReference type="SUPFAM" id="SSF53300">
    <property type="entry name" value="vWA-like"/>
    <property type="match status" value="1"/>
</dbReference>
<feature type="non-terminal residue" evidence="2">
    <location>
        <position position="146"/>
    </location>
</feature>
<evidence type="ECO:0000259" key="1">
    <source>
        <dbReference type="PROSITE" id="PS50234"/>
    </source>
</evidence>